<proteinExistence type="predicted"/>
<keyword evidence="5" id="KW-1185">Reference proteome</keyword>
<feature type="domain" description="Nudix hydrolase" evidence="3">
    <location>
        <begin position="19"/>
        <end position="152"/>
    </location>
</feature>
<accession>A0ABN6SFS2</accession>
<organism evidence="4 5">
    <name type="scientific">Bombiscardovia apis</name>
    <dbReference type="NCBI Taxonomy" id="2932182"/>
    <lineage>
        <taxon>Bacteria</taxon>
        <taxon>Bacillati</taxon>
        <taxon>Actinomycetota</taxon>
        <taxon>Actinomycetes</taxon>
        <taxon>Bifidobacteriales</taxon>
        <taxon>Bifidobacteriaceae</taxon>
        <taxon>Bombiscardovia</taxon>
    </lineage>
</organism>
<dbReference type="CDD" id="cd18879">
    <property type="entry name" value="NUDIX_Hydrolase"/>
    <property type="match status" value="1"/>
</dbReference>
<dbReference type="PANTHER" id="PTHR43046">
    <property type="entry name" value="GDP-MANNOSE MANNOSYL HYDROLASE"/>
    <property type="match status" value="1"/>
</dbReference>
<dbReference type="PROSITE" id="PS00893">
    <property type="entry name" value="NUDIX_BOX"/>
    <property type="match status" value="1"/>
</dbReference>
<protein>
    <submittedName>
        <fullName evidence="4">ADP-ribose pyrophosphatase</fullName>
    </submittedName>
</protein>
<dbReference type="SUPFAM" id="SSF55811">
    <property type="entry name" value="Nudix"/>
    <property type="match status" value="1"/>
</dbReference>
<evidence type="ECO:0000313" key="4">
    <source>
        <dbReference type="EMBL" id="BDR54854.1"/>
    </source>
</evidence>
<dbReference type="InterPro" id="IPR015797">
    <property type="entry name" value="NUDIX_hydrolase-like_dom_sf"/>
</dbReference>
<evidence type="ECO:0000259" key="3">
    <source>
        <dbReference type="PROSITE" id="PS51462"/>
    </source>
</evidence>
<dbReference type="Proteomes" id="UP001321748">
    <property type="component" value="Chromosome"/>
</dbReference>
<evidence type="ECO:0000256" key="1">
    <source>
        <dbReference type="ARBA" id="ARBA00001946"/>
    </source>
</evidence>
<dbReference type="Pfam" id="PF00293">
    <property type="entry name" value="NUDIX"/>
    <property type="match status" value="1"/>
</dbReference>
<gene>
    <name evidence="4" type="ORF">KIMH_09650</name>
</gene>
<dbReference type="InterPro" id="IPR000086">
    <property type="entry name" value="NUDIX_hydrolase_dom"/>
</dbReference>
<dbReference type="Gene3D" id="3.90.79.10">
    <property type="entry name" value="Nucleoside Triphosphate Pyrophosphohydrolase"/>
    <property type="match status" value="1"/>
</dbReference>
<dbReference type="RefSeq" id="WP_317642360.1">
    <property type="nucleotide sequence ID" value="NZ_AP026800.1"/>
</dbReference>
<reference evidence="4 5" key="1">
    <citation type="journal article" date="2023" name="Microbiol. Spectr.">
        <title>Symbiosis of Carpenter Bees with Uncharacterized Lactic Acid Bacteria Showing NAD Auxotrophy.</title>
        <authorList>
            <person name="Kawasaki S."/>
            <person name="Ozawa K."/>
            <person name="Mori T."/>
            <person name="Yamamoto A."/>
            <person name="Ito M."/>
            <person name="Ohkuma M."/>
            <person name="Sakamoto M."/>
            <person name="Matsutani M."/>
        </authorList>
    </citation>
    <scope>NUCLEOTIDE SEQUENCE [LARGE SCALE GENOMIC DNA]</scope>
    <source>
        <strain evidence="4 5">KimH</strain>
    </source>
</reference>
<dbReference type="PROSITE" id="PS51462">
    <property type="entry name" value="NUDIX"/>
    <property type="match status" value="1"/>
</dbReference>
<dbReference type="EMBL" id="AP026800">
    <property type="protein sequence ID" value="BDR54854.1"/>
    <property type="molecule type" value="Genomic_DNA"/>
</dbReference>
<dbReference type="InterPro" id="IPR020084">
    <property type="entry name" value="NUDIX_hydrolase_CS"/>
</dbReference>
<name>A0ABN6SFS2_9BIFI</name>
<evidence type="ECO:0000313" key="5">
    <source>
        <dbReference type="Proteomes" id="UP001321748"/>
    </source>
</evidence>
<dbReference type="PANTHER" id="PTHR43046:SF16">
    <property type="entry name" value="ADP-RIBOSE PYROPHOSPHATASE YJHB-RELATED"/>
    <property type="match status" value="1"/>
</dbReference>
<sequence length="183" mass="20509">MSTPQFVLDLRKSIGHDLLWLNGITAYVQREDGRLLLGKRADSGKWAIVYGINEPGEEPADTVVREVKEETGVDVIVTDFVAVKSQHKATTYTNGDITMYMDHLYLCKPDPKGNIEPFVGDDESLEVGWFEPDQLPQPLDKATIERMKLVHQYLANAARGDRHALFFGGNSQPEIDGDVSNYE</sequence>
<evidence type="ECO:0000256" key="2">
    <source>
        <dbReference type="ARBA" id="ARBA00022801"/>
    </source>
</evidence>
<comment type="cofactor">
    <cofactor evidence="1">
        <name>Mg(2+)</name>
        <dbReference type="ChEBI" id="CHEBI:18420"/>
    </cofactor>
</comment>
<keyword evidence="2" id="KW-0378">Hydrolase</keyword>